<keyword evidence="3" id="KW-1185">Reference proteome</keyword>
<name>G0MU39_CAEBE</name>
<dbReference type="InterPro" id="IPR019425">
    <property type="entry name" value="7TM_GPCR_serpentine_rcpt_Srt"/>
</dbReference>
<dbReference type="AlphaFoldDB" id="G0MU39"/>
<dbReference type="STRING" id="135651.G0MU39"/>
<feature type="transmembrane region" description="Helical" evidence="1">
    <location>
        <begin position="152"/>
        <end position="171"/>
    </location>
</feature>
<keyword evidence="1" id="KW-0472">Membrane</keyword>
<keyword evidence="1" id="KW-0812">Transmembrane</keyword>
<evidence type="ECO:0000313" key="3">
    <source>
        <dbReference type="Proteomes" id="UP000008068"/>
    </source>
</evidence>
<reference evidence="3" key="1">
    <citation type="submission" date="2011-07" db="EMBL/GenBank/DDBJ databases">
        <authorList>
            <consortium name="Caenorhabditis brenneri Sequencing and Analysis Consortium"/>
            <person name="Wilson R.K."/>
        </authorList>
    </citation>
    <scope>NUCLEOTIDE SEQUENCE [LARGE SCALE GENOMIC DNA]</scope>
    <source>
        <strain evidence="3">PB2801</strain>
    </source>
</reference>
<evidence type="ECO:0000313" key="2">
    <source>
        <dbReference type="EMBL" id="EGT44067.1"/>
    </source>
</evidence>
<dbReference type="eggNOG" id="ENOG502TFTR">
    <property type="taxonomic scope" value="Eukaryota"/>
</dbReference>
<organism evidence="3">
    <name type="scientific">Caenorhabditis brenneri</name>
    <name type="common">Nematode worm</name>
    <dbReference type="NCBI Taxonomy" id="135651"/>
    <lineage>
        <taxon>Eukaryota</taxon>
        <taxon>Metazoa</taxon>
        <taxon>Ecdysozoa</taxon>
        <taxon>Nematoda</taxon>
        <taxon>Chromadorea</taxon>
        <taxon>Rhabditida</taxon>
        <taxon>Rhabditina</taxon>
        <taxon>Rhabditomorpha</taxon>
        <taxon>Rhabditoidea</taxon>
        <taxon>Rhabditidae</taxon>
        <taxon>Peloderinae</taxon>
        <taxon>Caenorhabditis</taxon>
    </lineage>
</organism>
<dbReference type="PANTHER" id="PTHR23021:SF23">
    <property type="entry name" value="G_PROTEIN_RECEP_F1_2 DOMAIN-CONTAINING PROTEIN-RELATED"/>
    <property type="match status" value="1"/>
</dbReference>
<protein>
    <submittedName>
        <fullName evidence="2">Uncharacterized protein</fullName>
    </submittedName>
</protein>
<feature type="transmembrane region" description="Helical" evidence="1">
    <location>
        <begin position="38"/>
        <end position="62"/>
    </location>
</feature>
<dbReference type="PANTHER" id="PTHR23021">
    <property type="entry name" value="SERPENTINE RECEPTOR, CLASS T"/>
    <property type="match status" value="1"/>
</dbReference>
<accession>G0MU39</accession>
<feature type="transmembrane region" description="Helical" evidence="1">
    <location>
        <begin position="203"/>
        <end position="221"/>
    </location>
</feature>
<dbReference type="HOGENOM" id="CLU_053041_0_0_1"/>
<dbReference type="SUPFAM" id="SSF81321">
    <property type="entry name" value="Family A G protein-coupled receptor-like"/>
    <property type="match status" value="1"/>
</dbReference>
<sequence length="354" mass="40763">MSALQMSMFHIFTNSFTLWPEAYECPKNLTTVRFERPVLGSVFLFFGLLFIILYIPCFIAIIKKKSSAPVYQMMFALSIFDMLSLFVNSVCTGLFDMMGISFCHYPLPIFCLGAIAGGSWMAGCLTCIMLALERCVEINPDFPLEFLFRKRVFPFVRFLMIAWTVYSYGFVKGLTFSSEYSCWFFDPLIGKDPLLYHSYPHTINNFAVGISTTALYLYISYRLIFKFGYSTSMWLYKTKRQILFQAITLCIFHTAAAFIYEYMQFIEVTPKIIIASQFIWQWSNGAVCMAYLMFNRTIRNLVMKMLIPKHIRERLGLYIGFDEHLAVEEACATVSAVVNAARATIKIDNFVAPC</sequence>
<feature type="transmembrane region" description="Helical" evidence="1">
    <location>
        <begin position="107"/>
        <end position="132"/>
    </location>
</feature>
<dbReference type="Proteomes" id="UP000008068">
    <property type="component" value="Unassembled WGS sequence"/>
</dbReference>
<feature type="transmembrane region" description="Helical" evidence="1">
    <location>
        <begin position="74"/>
        <end position="95"/>
    </location>
</feature>
<dbReference type="InParanoid" id="G0MU39"/>
<evidence type="ECO:0000256" key="1">
    <source>
        <dbReference type="SAM" id="Phobius"/>
    </source>
</evidence>
<dbReference type="EMBL" id="GL379812">
    <property type="protein sequence ID" value="EGT44067.1"/>
    <property type="molecule type" value="Genomic_DNA"/>
</dbReference>
<dbReference type="Pfam" id="PF10321">
    <property type="entry name" value="7TM_GPCR_Srt"/>
    <property type="match status" value="1"/>
</dbReference>
<dbReference type="OMA" id="CWFFDPL"/>
<feature type="transmembrane region" description="Helical" evidence="1">
    <location>
        <begin position="242"/>
        <end position="260"/>
    </location>
</feature>
<gene>
    <name evidence="2" type="ORF">CAEBREN_12101</name>
</gene>
<keyword evidence="1" id="KW-1133">Transmembrane helix</keyword>
<feature type="transmembrane region" description="Helical" evidence="1">
    <location>
        <begin position="272"/>
        <end position="294"/>
    </location>
</feature>
<dbReference type="OrthoDB" id="5818347at2759"/>
<proteinExistence type="predicted"/>